<keyword evidence="2" id="KW-1185">Reference proteome</keyword>
<dbReference type="Proteomes" id="UP000772434">
    <property type="component" value="Unassembled WGS sequence"/>
</dbReference>
<dbReference type="EMBL" id="JADNRY010000118">
    <property type="protein sequence ID" value="KAF9064659.1"/>
    <property type="molecule type" value="Genomic_DNA"/>
</dbReference>
<gene>
    <name evidence="1" type="ORF">BDP27DRAFT_1367008</name>
</gene>
<reference evidence="1" key="1">
    <citation type="submission" date="2020-11" db="EMBL/GenBank/DDBJ databases">
        <authorList>
            <consortium name="DOE Joint Genome Institute"/>
            <person name="Ahrendt S."/>
            <person name="Riley R."/>
            <person name="Andreopoulos W."/>
            <person name="Labutti K."/>
            <person name="Pangilinan J."/>
            <person name="Ruiz-Duenas F.J."/>
            <person name="Barrasa J.M."/>
            <person name="Sanchez-Garcia M."/>
            <person name="Camarero S."/>
            <person name="Miyauchi S."/>
            <person name="Serrano A."/>
            <person name="Linde D."/>
            <person name="Babiker R."/>
            <person name="Drula E."/>
            <person name="Ayuso-Fernandez I."/>
            <person name="Pacheco R."/>
            <person name="Padilla G."/>
            <person name="Ferreira P."/>
            <person name="Barriuso J."/>
            <person name="Kellner H."/>
            <person name="Castanera R."/>
            <person name="Alfaro M."/>
            <person name="Ramirez L."/>
            <person name="Pisabarro A.G."/>
            <person name="Kuo A."/>
            <person name="Tritt A."/>
            <person name="Lipzen A."/>
            <person name="He G."/>
            <person name="Yan M."/>
            <person name="Ng V."/>
            <person name="Cullen D."/>
            <person name="Martin F."/>
            <person name="Rosso M.-N."/>
            <person name="Henrissat B."/>
            <person name="Hibbett D."/>
            <person name="Martinez A.T."/>
            <person name="Grigoriev I.V."/>
        </authorList>
    </citation>
    <scope>NUCLEOTIDE SEQUENCE</scope>
    <source>
        <strain evidence="1">AH 40177</strain>
    </source>
</reference>
<sequence>MSLHGLATKELFPKGKSSENWLRETLHFKGDYRDEYEARSEKKYSDVITVLPDQSAKRLHHLCSSLHFDKLRQYECGNSAIDVIYSGFGSREEKWDGNYERYAGIIPLGFSDMVHCAASLYESKISPKTALLGIRLTINFNTNVRLIMTGTALNYG</sequence>
<proteinExistence type="predicted"/>
<organism evidence="1 2">
    <name type="scientific">Rhodocollybia butyracea</name>
    <dbReference type="NCBI Taxonomy" id="206335"/>
    <lineage>
        <taxon>Eukaryota</taxon>
        <taxon>Fungi</taxon>
        <taxon>Dikarya</taxon>
        <taxon>Basidiomycota</taxon>
        <taxon>Agaricomycotina</taxon>
        <taxon>Agaricomycetes</taxon>
        <taxon>Agaricomycetidae</taxon>
        <taxon>Agaricales</taxon>
        <taxon>Marasmiineae</taxon>
        <taxon>Omphalotaceae</taxon>
        <taxon>Rhodocollybia</taxon>
    </lineage>
</organism>
<accession>A0A9P5PK24</accession>
<protein>
    <submittedName>
        <fullName evidence="1">Uncharacterized protein</fullName>
    </submittedName>
</protein>
<name>A0A9P5PK24_9AGAR</name>
<comment type="caution">
    <text evidence="1">The sequence shown here is derived from an EMBL/GenBank/DDBJ whole genome shotgun (WGS) entry which is preliminary data.</text>
</comment>
<evidence type="ECO:0000313" key="2">
    <source>
        <dbReference type="Proteomes" id="UP000772434"/>
    </source>
</evidence>
<evidence type="ECO:0000313" key="1">
    <source>
        <dbReference type="EMBL" id="KAF9064659.1"/>
    </source>
</evidence>
<dbReference type="AlphaFoldDB" id="A0A9P5PK24"/>